<dbReference type="EMBL" id="LPUY01000041">
    <property type="protein sequence ID" value="KUP93875.1"/>
    <property type="molecule type" value="Genomic_DNA"/>
</dbReference>
<protein>
    <submittedName>
        <fullName evidence="1">Uncharacterized protein</fullName>
    </submittedName>
</protein>
<proteinExistence type="predicted"/>
<comment type="caution">
    <text evidence="1">The sequence shown here is derived from an EMBL/GenBank/DDBJ whole genome shotgun (WGS) entry which is preliminary data.</text>
</comment>
<dbReference type="OrthoDB" id="7865318at2"/>
<name>A0A132BZU4_9RHOB</name>
<dbReference type="AlphaFoldDB" id="A0A132BZU4"/>
<accession>A0A132BZU4</accession>
<evidence type="ECO:0000313" key="1">
    <source>
        <dbReference type="EMBL" id="KUP93875.1"/>
    </source>
</evidence>
<keyword evidence="2" id="KW-1185">Reference proteome</keyword>
<gene>
    <name evidence="1" type="ORF">TRIHO_13670</name>
</gene>
<dbReference type="Proteomes" id="UP000068382">
    <property type="component" value="Unassembled WGS sequence"/>
</dbReference>
<evidence type="ECO:0000313" key="2">
    <source>
        <dbReference type="Proteomes" id="UP000068382"/>
    </source>
</evidence>
<dbReference type="RefSeq" id="WP_068241561.1">
    <property type="nucleotide sequence ID" value="NZ_LPUY01000041.1"/>
</dbReference>
<reference evidence="1 2" key="1">
    <citation type="submission" date="2015-12" db="EMBL/GenBank/DDBJ databases">
        <title>Genome sequence of the marine Rhodobacteraceae strain O3.65, Candidatus Tritonibacter horizontis.</title>
        <authorList>
            <person name="Poehlein A."/>
            <person name="Giebel H.A."/>
            <person name="Voget S."/>
            <person name="Brinkhoff T."/>
        </authorList>
    </citation>
    <scope>NUCLEOTIDE SEQUENCE [LARGE SCALE GENOMIC DNA]</scope>
    <source>
        <strain evidence="1 2">O3.65</strain>
    </source>
</reference>
<organism evidence="1 2">
    <name type="scientific">Tritonibacter horizontis</name>
    <dbReference type="NCBI Taxonomy" id="1768241"/>
    <lineage>
        <taxon>Bacteria</taxon>
        <taxon>Pseudomonadati</taxon>
        <taxon>Pseudomonadota</taxon>
        <taxon>Alphaproteobacteria</taxon>
        <taxon>Rhodobacterales</taxon>
        <taxon>Paracoccaceae</taxon>
        <taxon>Tritonibacter</taxon>
    </lineage>
</organism>
<sequence length="74" mass="7906">MRDFADLSPFGLSSPFPRPLTPHALAYDPVALFDPSDLSTLYQDAAGVVPVTADGDPVRRVLDKSGNGNHLVAR</sequence>